<comment type="caution">
    <text evidence="1">The sequence shown here is derived from an EMBL/GenBank/DDBJ whole genome shotgun (WGS) entry which is preliminary data.</text>
</comment>
<dbReference type="Proteomes" id="UP000666240">
    <property type="component" value="Unassembled WGS sequence"/>
</dbReference>
<reference evidence="1" key="1">
    <citation type="submission" date="2021-03" db="EMBL/GenBank/DDBJ databases">
        <title>Genome sequencing and assembly of Tianweitania sediminis.</title>
        <authorList>
            <person name="Chhetri G."/>
        </authorList>
    </citation>
    <scope>NUCLEOTIDE SEQUENCE</scope>
    <source>
        <strain evidence="1">Z8</strain>
    </source>
</reference>
<sequence>MPERDKIHVAFAASHFAFAAAKQAADAYIEGIDGLPACPNQSQQRHTV</sequence>
<accession>A0A8J7R455</accession>
<gene>
    <name evidence="1" type="ORF">J5Y06_19085</name>
</gene>
<keyword evidence="2" id="KW-1185">Reference proteome</keyword>
<name>A0A8J7R455_9HYPH</name>
<dbReference type="AlphaFoldDB" id="A0A8J7R455"/>
<protein>
    <submittedName>
        <fullName evidence="1">Uncharacterized protein</fullName>
    </submittedName>
</protein>
<evidence type="ECO:0000313" key="1">
    <source>
        <dbReference type="EMBL" id="MBP0440758.1"/>
    </source>
</evidence>
<proteinExistence type="predicted"/>
<organism evidence="1 2">
    <name type="scientific">Tianweitania sediminis</name>
    <dbReference type="NCBI Taxonomy" id="1502156"/>
    <lineage>
        <taxon>Bacteria</taxon>
        <taxon>Pseudomonadati</taxon>
        <taxon>Pseudomonadota</taxon>
        <taxon>Alphaproteobacteria</taxon>
        <taxon>Hyphomicrobiales</taxon>
        <taxon>Phyllobacteriaceae</taxon>
        <taxon>Tianweitania</taxon>
    </lineage>
</organism>
<dbReference type="RefSeq" id="WP_209336791.1">
    <property type="nucleotide sequence ID" value="NZ_JAGIYY010000009.1"/>
</dbReference>
<evidence type="ECO:0000313" key="2">
    <source>
        <dbReference type="Proteomes" id="UP000666240"/>
    </source>
</evidence>
<dbReference type="EMBL" id="JAGIYY010000009">
    <property type="protein sequence ID" value="MBP0440758.1"/>
    <property type="molecule type" value="Genomic_DNA"/>
</dbReference>